<proteinExistence type="predicted"/>
<organism evidence="1 2">
    <name type="scientific">Streptomyces canarius</name>
    <dbReference type="NCBI Taxonomy" id="285453"/>
    <lineage>
        <taxon>Bacteria</taxon>
        <taxon>Bacillati</taxon>
        <taxon>Actinomycetota</taxon>
        <taxon>Actinomycetes</taxon>
        <taxon>Kitasatosporales</taxon>
        <taxon>Streptomycetaceae</taxon>
        <taxon>Streptomyces</taxon>
    </lineage>
</organism>
<dbReference type="RefSeq" id="WP_189892298.1">
    <property type="nucleotide sequence ID" value="NZ_BMVN01000032.1"/>
</dbReference>
<dbReference type="EMBL" id="BMVN01000032">
    <property type="protein sequence ID" value="GHA53212.1"/>
    <property type="molecule type" value="Genomic_DNA"/>
</dbReference>
<name>A0ABQ3D311_9ACTN</name>
<comment type="caution">
    <text evidence="1">The sequence shown here is derived from an EMBL/GenBank/DDBJ whole genome shotgun (WGS) entry which is preliminary data.</text>
</comment>
<gene>
    <name evidence="1" type="ORF">GCM10010345_67480</name>
</gene>
<sequence length="125" mass="12888">MSEPLALDDPPPSAPVSPSGLLAELTAALEQDAAAGKWTPTALEKSLARHIVVGSAGALRLTPALLRSALWEGSTALVHENGGRFGSLLGLSFSVAESSEPDRDGALTRVRDMMERAPFIGPGSA</sequence>
<evidence type="ECO:0000313" key="1">
    <source>
        <dbReference type="EMBL" id="GHA53212.1"/>
    </source>
</evidence>
<accession>A0ABQ3D311</accession>
<dbReference type="Proteomes" id="UP000653644">
    <property type="component" value="Unassembled WGS sequence"/>
</dbReference>
<keyword evidence="2" id="KW-1185">Reference proteome</keyword>
<reference evidence="2" key="1">
    <citation type="journal article" date="2019" name="Int. J. Syst. Evol. Microbiol.">
        <title>The Global Catalogue of Microorganisms (GCM) 10K type strain sequencing project: providing services to taxonomists for standard genome sequencing and annotation.</title>
        <authorList>
            <consortium name="The Broad Institute Genomics Platform"/>
            <consortium name="The Broad Institute Genome Sequencing Center for Infectious Disease"/>
            <person name="Wu L."/>
            <person name="Ma J."/>
        </authorList>
    </citation>
    <scope>NUCLEOTIDE SEQUENCE [LARGE SCALE GENOMIC DNA]</scope>
    <source>
        <strain evidence="2">JCM 4733</strain>
    </source>
</reference>
<protein>
    <submittedName>
        <fullName evidence="1">Uncharacterized protein</fullName>
    </submittedName>
</protein>
<evidence type="ECO:0000313" key="2">
    <source>
        <dbReference type="Proteomes" id="UP000653644"/>
    </source>
</evidence>